<dbReference type="EMBL" id="JASGCB010000040">
    <property type="protein sequence ID" value="MDI9261231.1"/>
    <property type="molecule type" value="Genomic_DNA"/>
</dbReference>
<organism evidence="1 2">
    <name type="scientific">Alicyclobacillus sendaiensis PA2</name>
    <dbReference type="NCBI Taxonomy" id="3029425"/>
    <lineage>
        <taxon>Bacteria</taxon>
        <taxon>Bacillati</taxon>
        <taxon>Bacillota</taxon>
        <taxon>Bacilli</taxon>
        <taxon>Bacillales</taxon>
        <taxon>Alicyclobacillaceae</taxon>
        <taxon>Alicyclobacillus</taxon>
    </lineage>
</organism>
<accession>A0ABT6Y1L0</accession>
<comment type="caution">
    <text evidence="1">The sequence shown here is derived from an EMBL/GenBank/DDBJ whole genome shotgun (WGS) entry which is preliminary data.</text>
</comment>
<protein>
    <submittedName>
        <fullName evidence="1">Uncharacterized protein</fullName>
    </submittedName>
</protein>
<keyword evidence="2" id="KW-1185">Reference proteome</keyword>
<sequence>MTMKLWYVTDGETCGYVVARTVVEALQVAANGIVDEEMDWPYTEIVIQRVPDEDLITLCDEGEEPVTKRAVDWVREQTETPCVIGVEEQ</sequence>
<evidence type="ECO:0000313" key="1">
    <source>
        <dbReference type="EMBL" id="MDI9261231.1"/>
    </source>
</evidence>
<dbReference type="Proteomes" id="UP001529245">
    <property type="component" value="Unassembled WGS sequence"/>
</dbReference>
<proteinExistence type="predicted"/>
<name>A0ABT6Y1L0_ALISE</name>
<gene>
    <name evidence="1" type="ORF">QID03_13790</name>
</gene>
<reference evidence="1 2" key="1">
    <citation type="submission" date="2023-04" db="EMBL/GenBank/DDBJ databases">
        <title>A. sendaiensis sub sp. chiapanensis a novel subspecie with specific adaptation in bacterial cell wall isolated from an active volcano.</title>
        <authorList>
            <person name="Alvarez Gutierrez P.E."/>
            <person name="Ortiz Cortes L.Y."/>
        </authorList>
    </citation>
    <scope>NUCLEOTIDE SEQUENCE [LARGE SCALE GENOMIC DNA]</scope>
    <source>
        <strain evidence="1 2">PA2</strain>
    </source>
</reference>
<evidence type="ECO:0000313" key="2">
    <source>
        <dbReference type="Proteomes" id="UP001529245"/>
    </source>
</evidence>